<keyword evidence="1" id="KW-0378">Hydrolase</keyword>
<dbReference type="PANTHER" id="PTHR10000:SF8">
    <property type="entry name" value="HAD SUPERFAMILY HYDROLASE-LIKE, TYPE 3"/>
    <property type="match status" value="1"/>
</dbReference>
<dbReference type="Pfam" id="PF08282">
    <property type="entry name" value="Hydrolase_3"/>
    <property type="match status" value="1"/>
</dbReference>
<dbReference type="InterPro" id="IPR023214">
    <property type="entry name" value="HAD_sf"/>
</dbReference>
<dbReference type="InterPro" id="IPR036412">
    <property type="entry name" value="HAD-like_sf"/>
</dbReference>
<reference evidence="1 2" key="1">
    <citation type="submission" date="2022-10" db="EMBL/GenBank/DDBJ databases">
        <title>The complete genomes of actinobacterial strains from the NBC collection.</title>
        <authorList>
            <person name="Joergensen T.S."/>
            <person name="Alvarez Arevalo M."/>
            <person name="Sterndorff E.B."/>
            <person name="Faurdal D."/>
            <person name="Vuksanovic O."/>
            <person name="Mourched A.-S."/>
            <person name="Charusanti P."/>
            <person name="Shaw S."/>
            <person name="Blin K."/>
            <person name="Weber T."/>
        </authorList>
    </citation>
    <scope>NUCLEOTIDE SEQUENCE [LARGE SCALE GENOMIC DNA]</scope>
    <source>
        <strain evidence="1 2">NBC 01774</strain>
    </source>
</reference>
<proteinExistence type="predicted"/>
<dbReference type="Gene3D" id="3.40.50.1000">
    <property type="entry name" value="HAD superfamily/HAD-like"/>
    <property type="match status" value="1"/>
</dbReference>
<dbReference type="Proteomes" id="UP001344251">
    <property type="component" value="Chromosome"/>
</dbReference>
<dbReference type="SUPFAM" id="SSF56784">
    <property type="entry name" value="HAD-like"/>
    <property type="match status" value="1"/>
</dbReference>
<gene>
    <name evidence="1" type="ORF">OG863_39255</name>
</gene>
<dbReference type="NCBIfam" id="TIGR00099">
    <property type="entry name" value="Cof-subfamily"/>
    <property type="match status" value="1"/>
</dbReference>
<name>A0ABZ1FU88_9ACTN</name>
<sequence length="269" mass="29037">MARPLRTPSRLIASDLDGTLLDAHGKVSPRTLAVVGRLQREGHVFVLATARPVRDTRPVALSFDCPPIAICGNGSIVFDFSRNRILAHHPMERAHAVDAIRTLRRRYPDVRLGAEHGLDLLLEERFKLAPAWAQQARRVSVLDTALDEHGFGKLIVQLDGAAQHYCDEVRDALPGLEVTMSGETFCEVTRLGVTKAMALESVARRYGLARAGTVAFGDMPNDLPMLAWAGTAVAVANAHPAVLASVGEVTASHDADGVAVWLEHMPPVG</sequence>
<dbReference type="InterPro" id="IPR006379">
    <property type="entry name" value="HAD-SF_hydro_IIB"/>
</dbReference>
<dbReference type="RefSeq" id="WP_326623106.1">
    <property type="nucleotide sequence ID" value="NZ_CP109106.1"/>
</dbReference>
<dbReference type="EMBL" id="CP109106">
    <property type="protein sequence ID" value="WSB73502.1"/>
    <property type="molecule type" value="Genomic_DNA"/>
</dbReference>
<evidence type="ECO:0000313" key="1">
    <source>
        <dbReference type="EMBL" id="WSB73502.1"/>
    </source>
</evidence>
<keyword evidence="2" id="KW-1185">Reference proteome</keyword>
<organism evidence="1 2">
    <name type="scientific">Streptomyces decoyicus</name>
    <dbReference type="NCBI Taxonomy" id="249567"/>
    <lineage>
        <taxon>Bacteria</taxon>
        <taxon>Bacillati</taxon>
        <taxon>Actinomycetota</taxon>
        <taxon>Actinomycetes</taxon>
        <taxon>Kitasatosporales</taxon>
        <taxon>Streptomycetaceae</taxon>
        <taxon>Streptomyces</taxon>
    </lineage>
</organism>
<dbReference type="GO" id="GO:0016787">
    <property type="term" value="F:hydrolase activity"/>
    <property type="evidence" value="ECO:0007669"/>
    <property type="project" value="UniProtKB-KW"/>
</dbReference>
<dbReference type="InterPro" id="IPR000150">
    <property type="entry name" value="Cof"/>
</dbReference>
<dbReference type="PANTHER" id="PTHR10000">
    <property type="entry name" value="PHOSPHOSERINE PHOSPHATASE"/>
    <property type="match status" value="1"/>
</dbReference>
<accession>A0ABZ1FU88</accession>
<dbReference type="Gene3D" id="3.30.1240.10">
    <property type="match status" value="1"/>
</dbReference>
<protein>
    <submittedName>
        <fullName evidence="1">HAD family hydrolase</fullName>
    </submittedName>
</protein>
<dbReference type="NCBIfam" id="TIGR01484">
    <property type="entry name" value="HAD-SF-IIB"/>
    <property type="match status" value="1"/>
</dbReference>
<evidence type="ECO:0000313" key="2">
    <source>
        <dbReference type="Proteomes" id="UP001344251"/>
    </source>
</evidence>